<evidence type="ECO:0000259" key="11">
    <source>
        <dbReference type="PROSITE" id="PS50893"/>
    </source>
</evidence>
<dbReference type="InterPro" id="IPR036640">
    <property type="entry name" value="ABC1_TM_sf"/>
</dbReference>
<feature type="domain" description="ABC transporter" evidence="11">
    <location>
        <begin position="1078"/>
        <end position="1307"/>
    </location>
</feature>
<dbReference type="PROSITE" id="PS50893">
    <property type="entry name" value="ABC_TRANSPORTER_2"/>
    <property type="match status" value="2"/>
</dbReference>
<feature type="region of interest" description="Disordered" evidence="9">
    <location>
        <begin position="634"/>
        <end position="660"/>
    </location>
</feature>
<evidence type="ECO:0000256" key="5">
    <source>
        <dbReference type="ARBA" id="ARBA00022741"/>
    </source>
</evidence>
<dbReference type="FunFam" id="3.40.50.300:FF:000163">
    <property type="entry name" value="Multidrug resistance-associated protein member 4"/>
    <property type="match status" value="1"/>
</dbReference>
<keyword evidence="4" id="KW-0677">Repeat</keyword>
<keyword evidence="6" id="KW-0067">ATP-binding</keyword>
<keyword evidence="5" id="KW-0547">Nucleotide-binding</keyword>
<feature type="transmembrane region" description="Helical" evidence="10">
    <location>
        <begin position="899"/>
        <end position="918"/>
    </location>
</feature>
<reference evidence="13" key="1">
    <citation type="journal article" date="2014" name="Proc. R. Soc. B">
        <title>Independently recruited oxidases from the glucose-methanol-choline oxidoreductase family enabled chemical defences in leaf beetle larvae (subtribe Chrysomelina) to evolve.</title>
        <authorList>
            <person name="Rahfeld P."/>
            <person name="Kirsch R."/>
            <person name="Kugel S."/>
            <person name="Wielsch N."/>
            <person name="Stock M."/>
            <person name="Groth M."/>
            <person name="Boland W."/>
            <person name="Burse A."/>
        </authorList>
    </citation>
    <scope>NUCLEOTIDE SEQUENCE</scope>
</reference>
<evidence type="ECO:0000256" key="4">
    <source>
        <dbReference type="ARBA" id="ARBA00022737"/>
    </source>
</evidence>
<dbReference type="InterPro" id="IPR011527">
    <property type="entry name" value="ABC1_TM_dom"/>
</dbReference>
<keyword evidence="3 10" id="KW-0812">Transmembrane</keyword>
<sequence length="1339" mass="150553">MDSSKKYVKPSPEITSNICSRLFYCWFLPFFKFGYQNNLQVKDIYNTTEYDLSGSLADELERNWMNEIERENGKKENGKKKSKPSLTKAIFKTFYKPYSVYGICLFLQCAVIKMLQPIVLALYIQFYDTSSEELSSTTGWLFGSGVVLLAFLNVTITHFTSLGCQRVGMRVRIACCSLIYRKLLKLNHTSLGQTAAGQLVNLLSNDVLRFDLASNFLHYAWIMPIQAVLAFYVMYSNVGIAAVAGMLAIAIQAIPIQGYLSKLQGILRYKIALRTDHRVKLMSEITSGIQVIKMYAWEKPFEKVVELARKLEINVLAKTSYIRGISMAMMVFTERVTLYLTIVMYVLVGNRLTGNVVFSMAQLFNTVQLYMSIYFPQALSSYAEAKVSIGRIEKFLMMEENTDRNNSDQQSIEVEKENTGEIRLSKANASWTANPIVPTLMGVDLHVQPGTLCCVVGGVGAGKTSLLQVLLQELPLTGGRLQLSGTVAYASQEPWLFVSSVRDNILFGRPYLRDRYREVVRVCALQRDFEQFPHGDKTLVGERGVSLSGGQRARINLARAVYSEADVYLFDDPLSAVDTHVGKHLFEECLQRYLGGKTRILVTHQLQFMKKSDLIVVINNGKIDKVGTFEDMSEKELKSLQQEQQPEEERERAGSISPEKGPVIRDRIQSIISFGSSAANLNDEDPQETDELIEKGAVPTSTYIEYCRAGANLFVLFLLIALLVIAQAASNASDLWLTHWTNIEEWRYSTFSPHPKNISPTTVMPTWNTTKDDFAANLTLVYDATIHPEDTFGTREFYINFYTIFIVGSVILTTARSLLYYKVCMTASKVLHNKMFTSILEAPMRFFDTNPSGRILNRFSKDMGAVDELLPRAALDAIQIFLVMSGILVMVFIKSPWMMVPAAILGILFYYFRVVYLATAQDIKRLEGITRAPVFSHISATLYGLPTIRSSNAEQMVIQEFDTLQDQHTSTWFLFLASSETFGFYLDVISTIFLAMVTFQFLIFKNENTLSGDVGLVISQSLILTGMLQYGVRQTAEVSSNMISVERVLQYTKLDKEGPFESLPAKKPPRNWPEHGAVTFRNTYLKYAPELPPVLKNLNIQIQPGEKIGIVGRTGAGKSTMIASLFRLAPIEGTIAIDGLDTADIGLNDLRLNISIIPQEPILFSSSVRYNLDPFEKHDDETLWKALENVELKGAITDLNQQVSEGGSNFSAGQRQLICLARAIVRNNKILVMDEATANVDPQTDALIQRTIRERFKDCTVLTIAHRLNTIMDSDKVMVMDAGQAMEFAHPHELLGQPDGFLTSMVKETGSALEAKLRRVAEEDYRKKFAAKEEDKKVD</sequence>
<protein>
    <submittedName>
        <fullName evidence="13">Putative ABCC protein</fullName>
    </submittedName>
</protein>
<dbReference type="CDD" id="cd03244">
    <property type="entry name" value="ABCC_MRP_domain2"/>
    <property type="match status" value="1"/>
</dbReference>
<dbReference type="SUPFAM" id="SSF52540">
    <property type="entry name" value="P-loop containing nucleoside triphosphate hydrolases"/>
    <property type="match status" value="2"/>
</dbReference>
<reference evidence="13" key="2">
    <citation type="submission" date="2016-01" db="EMBL/GenBank/DDBJ databases">
        <title>Tissue-specific transcript profiling for ABC transporters in the sequestering larvae of the phytophagous leaf beetle Chrysomela populi.</title>
        <authorList>
            <person name="Strauss A.S."/>
            <person name="Wang D."/>
            <person name="Stock M."/>
            <person name="Gretscher R.R."/>
            <person name="Groth M."/>
            <person name="Boland W."/>
            <person name="Burse A."/>
        </authorList>
    </citation>
    <scope>NUCLEOTIDE SEQUENCE</scope>
</reference>
<dbReference type="PROSITE" id="PS50929">
    <property type="entry name" value="ABC_TM1F"/>
    <property type="match status" value="2"/>
</dbReference>
<feature type="transmembrane region" description="Helical" evidence="10">
    <location>
        <begin position="982"/>
        <end position="1002"/>
    </location>
</feature>
<dbReference type="Pfam" id="PF00664">
    <property type="entry name" value="ABC_membrane"/>
    <property type="match status" value="2"/>
</dbReference>
<evidence type="ECO:0000256" key="6">
    <source>
        <dbReference type="ARBA" id="ARBA00022840"/>
    </source>
</evidence>
<dbReference type="GO" id="GO:0005524">
    <property type="term" value="F:ATP binding"/>
    <property type="evidence" value="ECO:0007669"/>
    <property type="project" value="UniProtKB-KW"/>
</dbReference>
<dbReference type="PANTHER" id="PTHR24223:SF415">
    <property type="entry name" value="FI20190P1"/>
    <property type="match status" value="1"/>
</dbReference>
<dbReference type="SUPFAM" id="SSF90123">
    <property type="entry name" value="ABC transporter transmembrane region"/>
    <property type="match status" value="2"/>
</dbReference>
<evidence type="ECO:0000256" key="7">
    <source>
        <dbReference type="ARBA" id="ARBA00022989"/>
    </source>
</evidence>
<accession>A0A0U9HSH2</accession>
<evidence type="ECO:0000256" key="1">
    <source>
        <dbReference type="ARBA" id="ARBA00004141"/>
    </source>
</evidence>
<dbReference type="InterPro" id="IPR003593">
    <property type="entry name" value="AAA+_ATPase"/>
</dbReference>
<dbReference type="GO" id="GO:0016887">
    <property type="term" value="F:ATP hydrolysis activity"/>
    <property type="evidence" value="ECO:0007669"/>
    <property type="project" value="InterPro"/>
</dbReference>
<dbReference type="Gene3D" id="3.40.50.300">
    <property type="entry name" value="P-loop containing nucleotide triphosphate hydrolases"/>
    <property type="match status" value="2"/>
</dbReference>
<proteinExistence type="evidence at transcript level"/>
<dbReference type="PANTHER" id="PTHR24223">
    <property type="entry name" value="ATP-BINDING CASSETTE SUB-FAMILY C"/>
    <property type="match status" value="1"/>
</dbReference>
<dbReference type="InterPro" id="IPR027417">
    <property type="entry name" value="P-loop_NTPase"/>
</dbReference>
<dbReference type="GO" id="GO:0016020">
    <property type="term" value="C:membrane"/>
    <property type="evidence" value="ECO:0007669"/>
    <property type="project" value="UniProtKB-SubCell"/>
</dbReference>
<evidence type="ECO:0000313" key="13">
    <source>
        <dbReference type="EMBL" id="JAC88908.1"/>
    </source>
</evidence>
<dbReference type="PROSITE" id="PS00211">
    <property type="entry name" value="ABC_TRANSPORTER_1"/>
    <property type="match status" value="2"/>
</dbReference>
<dbReference type="FunFam" id="3.40.50.300:FF:000973">
    <property type="entry name" value="Multidrug resistance-associated protein 4"/>
    <property type="match status" value="1"/>
</dbReference>
<keyword evidence="2" id="KW-0813">Transport</keyword>
<feature type="transmembrane region" description="Helical" evidence="10">
    <location>
        <begin position="327"/>
        <end position="348"/>
    </location>
</feature>
<evidence type="ECO:0000259" key="12">
    <source>
        <dbReference type="PROSITE" id="PS50929"/>
    </source>
</evidence>
<dbReference type="FunFam" id="1.20.1560.10:FF:000014">
    <property type="entry name" value="Multidrug resistance-associated protein member 4"/>
    <property type="match status" value="1"/>
</dbReference>
<evidence type="ECO:0000256" key="9">
    <source>
        <dbReference type="SAM" id="MobiDB-lite"/>
    </source>
</evidence>
<evidence type="ECO:0000256" key="2">
    <source>
        <dbReference type="ARBA" id="ARBA00022448"/>
    </source>
</evidence>
<dbReference type="CDD" id="cd18579">
    <property type="entry name" value="ABC_6TM_ABCC_D1"/>
    <property type="match status" value="1"/>
</dbReference>
<dbReference type="GO" id="GO:0140359">
    <property type="term" value="F:ABC-type transporter activity"/>
    <property type="evidence" value="ECO:0007669"/>
    <property type="project" value="InterPro"/>
</dbReference>
<dbReference type="InterPro" id="IPR044746">
    <property type="entry name" value="ABCC_6TM_D1"/>
</dbReference>
<feature type="transmembrane region" description="Helical" evidence="10">
    <location>
        <begin position="138"/>
        <end position="162"/>
    </location>
</feature>
<feature type="transmembrane region" description="Helical" evidence="10">
    <location>
        <begin position="240"/>
        <end position="260"/>
    </location>
</feature>
<feature type="domain" description="ABC transmembrane type-1" evidence="12">
    <location>
        <begin position="717"/>
        <end position="1040"/>
    </location>
</feature>
<evidence type="ECO:0000256" key="3">
    <source>
        <dbReference type="ARBA" id="ARBA00022692"/>
    </source>
</evidence>
<dbReference type="Gene3D" id="1.20.1560.10">
    <property type="entry name" value="ABC transporter type 1, transmembrane domain"/>
    <property type="match status" value="2"/>
</dbReference>
<keyword evidence="7 10" id="KW-1133">Transmembrane helix</keyword>
<feature type="transmembrane region" description="Helical" evidence="10">
    <location>
        <begin position="797"/>
        <end position="819"/>
    </location>
</feature>
<dbReference type="SMART" id="SM00382">
    <property type="entry name" value="AAA"/>
    <property type="match status" value="2"/>
</dbReference>
<dbReference type="FunFam" id="1.20.1560.10:FF:000026">
    <property type="entry name" value="Multidrug resistance-associated protein lethal(2)03659"/>
    <property type="match status" value="1"/>
</dbReference>
<evidence type="ECO:0000256" key="8">
    <source>
        <dbReference type="ARBA" id="ARBA00023136"/>
    </source>
</evidence>
<feature type="transmembrane region" description="Helical" evidence="10">
    <location>
        <begin position="873"/>
        <end position="893"/>
    </location>
</feature>
<feature type="domain" description="ABC transporter" evidence="11">
    <location>
        <begin position="422"/>
        <end position="645"/>
    </location>
</feature>
<comment type="subcellular location">
    <subcellularLocation>
        <location evidence="1">Membrane</location>
        <topology evidence="1">Multi-pass membrane protein</topology>
    </subcellularLocation>
</comment>
<dbReference type="InterPro" id="IPR050173">
    <property type="entry name" value="ABC_transporter_C-like"/>
</dbReference>
<dbReference type="InterPro" id="IPR017871">
    <property type="entry name" value="ABC_transporter-like_CS"/>
</dbReference>
<dbReference type="CDD" id="cd03250">
    <property type="entry name" value="ABCC_MRP_domain1"/>
    <property type="match status" value="1"/>
</dbReference>
<feature type="transmembrane region" description="Helical" evidence="10">
    <location>
        <begin position="98"/>
        <end position="126"/>
    </location>
</feature>
<evidence type="ECO:0000256" key="10">
    <source>
        <dbReference type="SAM" id="Phobius"/>
    </source>
</evidence>
<keyword evidence="8 10" id="KW-0472">Membrane</keyword>
<dbReference type="InterPro" id="IPR003439">
    <property type="entry name" value="ABC_transporter-like_ATP-bd"/>
</dbReference>
<organism evidence="13">
    <name type="scientific">Chrysomela populi</name>
    <name type="common">Poplar leaf beetle</name>
    <name type="synonym">Melasoma populi</name>
    <dbReference type="NCBI Taxonomy" id="154003"/>
    <lineage>
        <taxon>Eukaryota</taxon>
        <taxon>Metazoa</taxon>
        <taxon>Ecdysozoa</taxon>
        <taxon>Arthropoda</taxon>
        <taxon>Hexapoda</taxon>
        <taxon>Insecta</taxon>
        <taxon>Pterygota</taxon>
        <taxon>Neoptera</taxon>
        <taxon>Endopterygota</taxon>
        <taxon>Coleoptera</taxon>
        <taxon>Polyphaga</taxon>
        <taxon>Cucujiformia</taxon>
        <taxon>Chrysomeloidea</taxon>
        <taxon>Chrysomelidae</taxon>
        <taxon>Chrysomelinae</taxon>
        <taxon>Chrysomelini</taxon>
        <taxon>Chrysomela</taxon>
    </lineage>
</organism>
<feature type="domain" description="ABC transmembrane type-1" evidence="12">
    <location>
        <begin position="114"/>
        <end position="372"/>
    </location>
</feature>
<dbReference type="Pfam" id="PF00005">
    <property type="entry name" value="ABC_tran"/>
    <property type="match status" value="2"/>
</dbReference>
<feature type="transmembrane region" description="Helical" evidence="10">
    <location>
        <begin position="711"/>
        <end position="730"/>
    </location>
</feature>
<name>A0A0U9HSH2_CHRPP</name>
<dbReference type="EMBL" id="GARF01000038">
    <property type="protein sequence ID" value="JAC88908.1"/>
    <property type="molecule type" value="mRNA"/>
</dbReference>